<dbReference type="Proteomes" id="UP000220922">
    <property type="component" value="Unassembled WGS sequence"/>
</dbReference>
<keyword evidence="6" id="KW-1185">Reference proteome</keyword>
<dbReference type="GO" id="GO:0009231">
    <property type="term" value="P:riboflavin biosynthetic process"/>
    <property type="evidence" value="ECO:0007669"/>
    <property type="project" value="InterPro"/>
</dbReference>
<dbReference type="RefSeq" id="WP_097653808.1">
    <property type="nucleotide sequence ID" value="NZ_LYXE01000110.1"/>
</dbReference>
<evidence type="ECO:0000256" key="2">
    <source>
        <dbReference type="ARBA" id="ARBA00022857"/>
    </source>
</evidence>
<dbReference type="Gene3D" id="3.40.430.10">
    <property type="entry name" value="Dihydrofolate Reductase, subunit A"/>
    <property type="match status" value="1"/>
</dbReference>
<dbReference type="GO" id="GO:0008703">
    <property type="term" value="F:5-amino-6-(5-phosphoribosylamino)uracil reductase activity"/>
    <property type="evidence" value="ECO:0007669"/>
    <property type="project" value="InterPro"/>
</dbReference>
<keyword evidence="2" id="KW-0521">NADP</keyword>
<reference evidence="5 6" key="1">
    <citation type="submission" date="2016-05" db="EMBL/GenBank/DDBJ databases">
        <authorList>
            <person name="Lavstsen T."/>
            <person name="Jespersen J.S."/>
        </authorList>
    </citation>
    <scope>NUCLEOTIDE SEQUENCE [LARGE SCALE GENOMIC DNA]</scope>
    <source>
        <strain evidence="5 6">B7-9</strain>
    </source>
</reference>
<gene>
    <name evidence="5" type="ORF">A9Q02_03110</name>
</gene>
<keyword evidence="3" id="KW-0560">Oxidoreductase</keyword>
<evidence type="ECO:0000313" key="5">
    <source>
        <dbReference type="EMBL" id="PDV98083.1"/>
    </source>
</evidence>
<dbReference type="Pfam" id="PF01872">
    <property type="entry name" value="RibD_C"/>
    <property type="match status" value="1"/>
</dbReference>
<dbReference type="SUPFAM" id="SSF53597">
    <property type="entry name" value="Dihydrofolate reductase-like"/>
    <property type="match status" value="1"/>
</dbReference>
<dbReference type="PANTHER" id="PTHR38011:SF7">
    <property type="entry name" value="2,5-DIAMINO-6-RIBOSYLAMINO-4(3H)-PYRIMIDINONE 5'-PHOSPHATE REDUCTASE"/>
    <property type="match status" value="1"/>
</dbReference>
<feature type="domain" description="Bacterial bifunctional deaminase-reductase C-terminal" evidence="4">
    <location>
        <begin position="41"/>
        <end position="270"/>
    </location>
</feature>
<comment type="pathway">
    <text evidence="1">Cofactor biosynthesis; riboflavin biosynthesis.</text>
</comment>
<comment type="caution">
    <text evidence="5">The sequence shown here is derived from an EMBL/GenBank/DDBJ whole genome shotgun (WGS) entry which is preliminary data.</text>
</comment>
<dbReference type="PANTHER" id="PTHR38011">
    <property type="entry name" value="DIHYDROFOLATE REDUCTASE FAMILY PROTEIN (AFU_ORTHOLOGUE AFUA_8G06820)"/>
    <property type="match status" value="1"/>
</dbReference>
<organism evidence="5 6">
    <name type="scientific">Candidatus Chloroploca asiatica</name>
    <dbReference type="NCBI Taxonomy" id="1506545"/>
    <lineage>
        <taxon>Bacteria</taxon>
        <taxon>Bacillati</taxon>
        <taxon>Chloroflexota</taxon>
        <taxon>Chloroflexia</taxon>
        <taxon>Chloroflexales</taxon>
        <taxon>Chloroflexineae</taxon>
        <taxon>Oscillochloridaceae</taxon>
        <taxon>Candidatus Chloroploca</taxon>
    </lineage>
</organism>
<accession>A0A2H3KJI7</accession>
<name>A0A2H3KJI7_9CHLR</name>
<dbReference type="InterPro" id="IPR024072">
    <property type="entry name" value="DHFR-like_dom_sf"/>
</dbReference>
<dbReference type="AlphaFoldDB" id="A0A2H3KJI7"/>
<dbReference type="OrthoDB" id="9800865at2"/>
<dbReference type="InterPro" id="IPR050765">
    <property type="entry name" value="Riboflavin_Biosynth_HTPR"/>
</dbReference>
<evidence type="ECO:0000256" key="3">
    <source>
        <dbReference type="ARBA" id="ARBA00023002"/>
    </source>
</evidence>
<protein>
    <submittedName>
        <fullName evidence="5">Deaminase</fullName>
    </submittedName>
</protein>
<dbReference type="EMBL" id="LYXE01000110">
    <property type="protein sequence ID" value="PDV98083.1"/>
    <property type="molecule type" value="Genomic_DNA"/>
</dbReference>
<evidence type="ECO:0000313" key="6">
    <source>
        <dbReference type="Proteomes" id="UP000220922"/>
    </source>
</evidence>
<sequence>MIVPYTLLFDEDRGSGPGLPLLFQALYGSDWRMPPAPAERPYIFTNFVVSQDGRISFDEPHRSGGGEVSRHAPHDVWLMALIRARADAILTGGGTLRVAERHRWTPWETFPSAEVELAALRAAEGRQPLPMLVVISGRGDLPASAPALHVPGQPLLIATTAAGAERVRATLPDHPNLTIVVAPGERVELAPLFQTLRVEHGITTLLSEGGARIYGELLRDRLIDEVFTTLSPIIVGNRPPPEPPRTSLVEGTAFSPDDPPRLRLVSLRRFEDYLFQRAMIVPPASSLIKKPA</sequence>
<dbReference type="InterPro" id="IPR002734">
    <property type="entry name" value="RibDG_C"/>
</dbReference>
<evidence type="ECO:0000259" key="4">
    <source>
        <dbReference type="Pfam" id="PF01872"/>
    </source>
</evidence>
<proteinExistence type="predicted"/>
<evidence type="ECO:0000256" key="1">
    <source>
        <dbReference type="ARBA" id="ARBA00005104"/>
    </source>
</evidence>